<dbReference type="InterPro" id="IPR050194">
    <property type="entry name" value="Glycosyltransferase_grp1"/>
</dbReference>
<evidence type="ECO:0000259" key="1">
    <source>
        <dbReference type="Pfam" id="PF00534"/>
    </source>
</evidence>
<gene>
    <name evidence="3" type="ORF">SAMN02745885_00520</name>
</gene>
<dbReference type="GO" id="GO:0016757">
    <property type="term" value="F:glycosyltransferase activity"/>
    <property type="evidence" value="ECO:0007669"/>
    <property type="project" value="InterPro"/>
</dbReference>
<dbReference type="Gene3D" id="3.40.50.2000">
    <property type="entry name" value="Glycogen Phosphorylase B"/>
    <property type="match status" value="2"/>
</dbReference>
<accession>A0A1T4ME86</accession>
<dbReference type="PANTHER" id="PTHR45947:SF3">
    <property type="entry name" value="SULFOQUINOVOSYL TRANSFERASE SQD2"/>
    <property type="match status" value="1"/>
</dbReference>
<organism evidence="3 4">
    <name type="scientific">Carboxydocella sporoproducens DSM 16521</name>
    <dbReference type="NCBI Taxonomy" id="1121270"/>
    <lineage>
        <taxon>Bacteria</taxon>
        <taxon>Bacillati</taxon>
        <taxon>Bacillota</taxon>
        <taxon>Clostridia</taxon>
        <taxon>Eubacteriales</taxon>
        <taxon>Clostridiales Family XVI. Incertae Sedis</taxon>
        <taxon>Carboxydocella</taxon>
    </lineage>
</organism>
<dbReference type="InterPro" id="IPR028098">
    <property type="entry name" value="Glyco_trans_4-like_N"/>
</dbReference>
<evidence type="ECO:0000313" key="4">
    <source>
        <dbReference type="Proteomes" id="UP000189933"/>
    </source>
</evidence>
<protein>
    <submittedName>
        <fullName evidence="3">Glycogen(Starch) synthase</fullName>
    </submittedName>
</protein>
<dbReference type="AlphaFoldDB" id="A0A1T4ME86"/>
<dbReference type="PANTHER" id="PTHR45947">
    <property type="entry name" value="SULFOQUINOVOSYL TRANSFERASE SQD2"/>
    <property type="match status" value="1"/>
</dbReference>
<proteinExistence type="predicted"/>
<name>A0A1T4ME86_9FIRM</name>
<keyword evidence="4" id="KW-1185">Reference proteome</keyword>
<reference evidence="4" key="1">
    <citation type="submission" date="2017-02" db="EMBL/GenBank/DDBJ databases">
        <authorList>
            <person name="Varghese N."/>
            <person name="Submissions S."/>
        </authorList>
    </citation>
    <scope>NUCLEOTIDE SEQUENCE [LARGE SCALE GENOMIC DNA]</scope>
    <source>
        <strain evidence="4">DSM 16521</strain>
    </source>
</reference>
<evidence type="ECO:0000259" key="2">
    <source>
        <dbReference type="Pfam" id="PF13439"/>
    </source>
</evidence>
<dbReference type="CDD" id="cd03801">
    <property type="entry name" value="GT4_PimA-like"/>
    <property type="match status" value="1"/>
</dbReference>
<sequence length="390" mass="44795">MRILMYSWEFPPKSVGGLARHVHDLTLATAKQGHEIQVVTCGGDNLPAYENIEGVEVYRVQPYHLRAPDFRTWILQLNLAMLEFTMTLRDSQSAPWDIVHCHDWLTAYVSRAVKHAQNIPLVATIHATEFGRNWGLHDDNQRYISDVEWWLTYEAWRVIVCSQYMHNEVRYIFSLPEDKIRIIPNGVRPEDFQTEPEPDFRNRYAHPTEKIVFFVGRLVHEKGAHVLLDAIPKILHYHPQTKFVIAGRGPAEGYLRQKAWEMGVTERIYFTGYIDDVTRNKLYRSASVAVFPSLYEPFGIVALEAMAARTPVVVSDTGGLGEIIKHGVNGLKCYVGSPDSLADNVLKILCDPPFARQVEERAYREVLEIYNWDKIARTTVAVYEEILAEQ</sequence>
<dbReference type="InterPro" id="IPR001296">
    <property type="entry name" value="Glyco_trans_1"/>
</dbReference>
<dbReference type="Proteomes" id="UP000189933">
    <property type="component" value="Unassembled WGS sequence"/>
</dbReference>
<evidence type="ECO:0000313" key="3">
    <source>
        <dbReference type="EMBL" id="SJZ65088.1"/>
    </source>
</evidence>
<dbReference type="RefSeq" id="WP_174182997.1">
    <property type="nucleotide sequence ID" value="NZ_FUXM01000004.1"/>
</dbReference>
<dbReference type="Pfam" id="PF13439">
    <property type="entry name" value="Glyco_transf_4"/>
    <property type="match status" value="1"/>
</dbReference>
<feature type="domain" description="Glycosyltransferase subfamily 4-like N-terminal" evidence="2">
    <location>
        <begin position="15"/>
        <end position="190"/>
    </location>
</feature>
<feature type="domain" description="Glycosyl transferase family 1" evidence="1">
    <location>
        <begin position="200"/>
        <end position="364"/>
    </location>
</feature>
<dbReference type="SUPFAM" id="SSF53756">
    <property type="entry name" value="UDP-Glycosyltransferase/glycogen phosphorylase"/>
    <property type="match status" value="1"/>
</dbReference>
<dbReference type="Pfam" id="PF00534">
    <property type="entry name" value="Glycos_transf_1"/>
    <property type="match status" value="1"/>
</dbReference>
<dbReference type="EMBL" id="FUXM01000004">
    <property type="protein sequence ID" value="SJZ65088.1"/>
    <property type="molecule type" value="Genomic_DNA"/>
</dbReference>